<dbReference type="AlphaFoldDB" id="A0A9Q8T0M0"/>
<organism evidence="1 2">
    <name type="scientific">Colletotrichum lupini</name>
    <dbReference type="NCBI Taxonomy" id="145971"/>
    <lineage>
        <taxon>Eukaryota</taxon>
        <taxon>Fungi</taxon>
        <taxon>Dikarya</taxon>
        <taxon>Ascomycota</taxon>
        <taxon>Pezizomycotina</taxon>
        <taxon>Sordariomycetes</taxon>
        <taxon>Hypocreomycetidae</taxon>
        <taxon>Glomerellales</taxon>
        <taxon>Glomerellaceae</taxon>
        <taxon>Colletotrichum</taxon>
        <taxon>Colletotrichum acutatum species complex</taxon>
    </lineage>
</organism>
<proteinExistence type="predicted"/>
<sequence>MGNPGNQSSEAPGGWVYSLPQTHNLQLVQFSRLRHLTDDVFTNGDCRREGGEGNPRKKMRRMYNDVIFLLIARPPITPPPSFPTTPHDIFRCRQATNARYPY</sequence>
<dbReference type="Proteomes" id="UP000830671">
    <property type="component" value="Chromosome 6"/>
</dbReference>
<evidence type="ECO:0000313" key="2">
    <source>
        <dbReference type="Proteomes" id="UP000830671"/>
    </source>
</evidence>
<dbReference type="KEGG" id="clup:CLUP02_12515"/>
<reference evidence="1" key="1">
    <citation type="journal article" date="2021" name="Mol. Plant Microbe Interact.">
        <title>Complete Genome Sequence of the Plant-Pathogenic Fungus Colletotrichum lupini.</title>
        <authorList>
            <person name="Baroncelli R."/>
            <person name="Pensec F."/>
            <person name="Da Lio D."/>
            <person name="Boufleur T."/>
            <person name="Vicente I."/>
            <person name="Sarrocco S."/>
            <person name="Picot A."/>
            <person name="Baraldi E."/>
            <person name="Sukno S."/>
            <person name="Thon M."/>
            <person name="Le Floch G."/>
        </authorList>
    </citation>
    <scope>NUCLEOTIDE SEQUENCE</scope>
    <source>
        <strain evidence="1">IMI 504893</strain>
    </source>
</reference>
<gene>
    <name evidence="1" type="ORF">CLUP02_12515</name>
</gene>
<evidence type="ECO:0000313" key="1">
    <source>
        <dbReference type="EMBL" id="UQC87013.1"/>
    </source>
</evidence>
<dbReference type="GeneID" id="73346489"/>
<dbReference type="RefSeq" id="XP_049148624.1">
    <property type="nucleotide sequence ID" value="XM_049291479.1"/>
</dbReference>
<dbReference type="EMBL" id="CP019478">
    <property type="protein sequence ID" value="UQC87013.1"/>
    <property type="molecule type" value="Genomic_DNA"/>
</dbReference>
<accession>A0A9Q8T0M0</accession>
<protein>
    <submittedName>
        <fullName evidence="1">Uncharacterized protein</fullName>
    </submittedName>
</protein>
<name>A0A9Q8T0M0_9PEZI</name>
<keyword evidence="2" id="KW-1185">Reference proteome</keyword>